<dbReference type="InterPro" id="IPR016181">
    <property type="entry name" value="Acyl_CoA_acyltransferase"/>
</dbReference>
<dbReference type="OrthoDB" id="159497at2"/>
<dbReference type="AlphaFoldDB" id="A0A401ZXI7"/>
<sequence length="294" mass="33765">MRSSDRHGLYPAQGLTTRELSEIEQLAQVCNAYEHLDLKLNWETLKSRPTKLTNDFLYYDQGALVGFLAIFSFNAKEAELSGMVHPDHRRKGIFTQLYQAAFVECERRQLKVLLLIVEHISKSGQGFAEKLQPRSDHSEYKMVMGEPRIPESFSPQLHFRAINRSDLPILSRITALAFNMLESEVKWYTEAILEDKQRQYFVVELDNIVVGKLDVSISNQTIFIYGFGVLPEYRGRGYGRQLLAWVIQHYLTEGYRSFALEVAVENEHALGLYTSCGFAVTSRFDYYAIDLPSA</sequence>
<dbReference type="CDD" id="cd04301">
    <property type="entry name" value="NAT_SF"/>
    <property type="match status" value="2"/>
</dbReference>
<evidence type="ECO:0000256" key="2">
    <source>
        <dbReference type="ARBA" id="ARBA00023315"/>
    </source>
</evidence>
<keyword evidence="5" id="KW-1185">Reference proteome</keyword>
<evidence type="ECO:0000259" key="3">
    <source>
        <dbReference type="PROSITE" id="PS51186"/>
    </source>
</evidence>
<dbReference type="GO" id="GO:0016747">
    <property type="term" value="F:acyltransferase activity, transferring groups other than amino-acyl groups"/>
    <property type="evidence" value="ECO:0007669"/>
    <property type="project" value="InterPro"/>
</dbReference>
<reference evidence="5" key="1">
    <citation type="submission" date="2018-12" db="EMBL/GenBank/DDBJ databases">
        <title>Tengunoibacter tsumagoiensis gen. nov., sp. nov., Dictyobacter kobayashii sp. nov., D. alpinus sp. nov., and D. joshuensis sp. nov. and description of Dictyobacteraceae fam. nov. within the order Ktedonobacterales isolated from Tengu-no-mugimeshi.</title>
        <authorList>
            <person name="Wang C.M."/>
            <person name="Zheng Y."/>
            <person name="Sakai Y."/>
            <person name="Toyoda A."/>
            <person name="Minakuchi Y."/>
            <person name="Abe K."/>
            <person name="Yokota A."/>
            <person name="Yabe S."/>
        </authorList>
    </citation>
    <scope>NUCLEOTIDE SEQUENCE [LARGE SCALE GENOMIC DNA]</scope>
    <source>
        <strain evidence="5">Uno3</strain>
    </source>
</reference>
<dbReference type="InterPro" id="IPR050680">
    <property type="entry name" value="YpeA/RimI_acetyltransf"/>
</dbReference>
<name>A0A401ZXI7_9CHLR</name>
<accession>A0A401ZXI7</accession>
<feature type="domain" description="N-acetyltransferase" evidence="3">
    <location>
        <begin position="15"/>
        <end position="147"/>
    </location>
</feature>
<keyword evidence="2" id="KW-0012">Acyltransferase</keyword>
<comment type="caution">
    <text evidence="4">The sequence shown here is derived from an EMBL/GenBank/DDBJ whole genome shotgun (WGS) entry which is preliminary data.</text>
</comment>
<dbReference type="Pfam" id="PF00583">
    <property type="entry name" value="Acetyltransf_1"/>
    <property type="match status" value="2"/>
</dbReference>
<dbReference type="EMBL" id="BIFR01000001">
    <property type="protein sequence ID" value="GCE11559.1"/>
    <property type="molecule type" value="Genomic_DNA"/>
</dbReference>
<dbReference type="Proteomes" id="UP000287352">
    <property type="component" value="Unassembled WGS sequence"/>
</dbReference>
<dbReference type="PROSITE" id="PS51186">
    <property type="entry name" value="GNAT"/>
    <property type="match status" value="2"/>
</dbReference>
<feature type="domain" description="N-acetyltransferase" evidence="3">
    <location>
        <begin position="157"/>
        <end position="294"/>
    </location>
</feature>
<gene>
    <name evidence="4" type="ORF">KTT_14180</name>
</gene>
<dbReference type="SUPFAM" id="SSF55729">
    <property type="entry name" value="Acyl-CoA N-acyltransferases (Nat)"/>
    <property type="match status" value="2"/>
</dbReference>
<evidence type="ECO:0000313" key="4">
    <source>
        <dbReference type="EMBL" id="GCE11559.1"/>
    </source>
</evidence>
<dbReference type="RefSeq" id="WP_126579251.1">
    <property type="nucleotide sequence ID" value="NZ_BIFR01000001.1"/>
</dbReference>
<dbReference type="Gene3D" id="3.40.630.30">
    <property type="match status" value="2"/>
</dbReference>
<evidence type="ECO:0000256" key="1">
    <source>
        <dbReference type="ARBA" id="ARBA00022679"/>
    </source>
</evidence>
<dbReference type="PANTHER" id="PTHR43420">
    <property type="entry name" value="ACETYLTRANSFERASE"/>
    <property type="match status" value="1"/>
</dbReference>
<proteinExistence type="predicted"/>
<evidence type="ECO:0000313" key="5">
    <source>
        <dbReference type="Proteomes" id="UP000287352"/>
    </source>
</evidence>
<keyword evidence="1 4" id="KW-0808">Transferase</keyword>
<dbReference type="InterPro" id="IPR000182">
    <property type="entry name" value="GNAT_dom"/>
</dbReference>
<organism evidence="4 5">
    <name type="scientific">Tengunoibacter tsumagoiensis</name>
    <dbReference type="NCBI Taxonomy" id="2014871"/>
    <lineage>
        <taxon>Bacteria</taxon>
        <taxon>Bacillati</taxon>
        <taxon>Chloroflexota</taxon>
        <taxon>Ktedonobacteria</taxon>
        <taxon>Ktedonobacterales</taxon>
        <taxon>Dictyobacteraceae</taxon>
        <taxon>Tengunoibacter</taxon>
    </lineage>
</organism>
<protein>
    <submittedName>
        <fullName evidence="4">GNAT family N-acetyltransferase</fullName>
    </submittedName>
</protein>